<organism evidence="2 3">
    <name type="scientific">Hevea brasiliensis</name>
    <name type="common">Para rubber tree</name>
    <name type="synonym">Siphonia brasiliensis</name>
    <dbReference type="NCBI Taxonomy" id="3981"/>
    <lineage>
        <taxon>Eukaryota</taxon>
        <taxon>Viridiplantae</taxon>
        <taxon>Streptophyta</taxon>
        <taxon>Embryophyta</taxon>
        <taxon>Tracheophyta</taxon>
        <taxon>Spermatophyta</taxon>
        <taxon>Magnoliopsida</taxon>
        <taxon>eudicotyledons</taxon>
        <taxon>Gunneridae</taxon>
        <taxon>Pentapetalae</taxon>
        <taxon>rosids</taxon>
        <taxon>fabids</taxon>
        <taxon>Malpighiales</taxon>
        <taxon>Euphorbiaceae</taxon>
        <taxon>Crotonoideae</taxon>
        <taxon>Micrandreae</taxon>
        <taxon>Hevea</taxon>
    </lineage>
</organism>
<dbReference type="Pfam" id="PF13963">
    <property type="entry name" value="Transpos_assoc"/>
    <property type="match status" value="1"/>
</dbReference>
<dbReference type="AlphaFoldDB" id="A0A6A6MYM7"/>
<dbReference type="InterPro" id="IPR029480">
    <property type="entry name" value="Transpos_assoc"/>
</dbReference>
<feature type="domain" description="Transposase-associated" evidence="1">
    <location>
        <begin position="7"/>
        <end position="44"/>
    </location>
</feature>
<accession>A0A6A6MYM7</accession>
<name>A0A6A6MYM7_HEVBR</name>
<sequence length="129" mass="14982">MGLQFDVRCSCVDCLNVSIYSQVVVLDHLLLKGINKFYTRWIHYKEAPEHETSGGMLHDAIVDMEDHELAPFDRVDVELNIVNVEQVDETLDQQGRDFVVDELHERDETLDEYCIDEDDLYCNDDGEDD</sequence>
<evidence type="ECO:0000313" key="3">
    <source>
        <dbReference type="Proteomes" id="UP000467840"/>
    </source>
</evidence>
<keyword evidence="3" id="KW-1185">Reference proteome</keyword>
<reference evidence="2 3" key="1">
    <citation type="journal article" date="2020" name="Mol. Plant">
        <title>The Chromosome-Based Rubber Tree Genome Provides New Insights into Spurge Genome Evolution and Rubber Biosynthesis.</title>
        <authorList>
            <person name="Liu J."/>
            <person name="Shi C."/>
            <person name="Shi C.C."/>
            <person name="Li W."/>
            <person name="Zhang Q.J."/>
            <person name="Zhang Y."/>
            <person name="Li K."/>
            <person name="Lu H.F."/>
            <person name="Shi C."/>
            <person name="Zhu S.T."/>
            <person name="Xiao Z.Y."/>
            <person name="Nan H."/>
            <person name="Yue Y."/>
            <person name="Zhu X.G."/>
            <person name="Wu Y."/>
            <person name="Hong X.N."/>
            <person name="Fan G.Y."/>
            <person name="Tong Y."/>
            <person name="Zhang D."/>
            <person name="Mao C.L."/>
            <person name="Liu Y.L."/>
            <person name="Hao S.J."/>
            <person name="Liu W.Q."/>
            <person name="Lv M.Q."/>
            <person name="Zhang H.B."/>
            <person name="Liu Y."/>
            <person name="Hu-Tang G.R."/>
            <person name="Wang J.P."/>
            <person name="Wang J.H."/>
            <person name="Sun Y.H."/>
            <person name="Ni S.B."/>
            <person name="Chen W.B."/>
            <person name="Zhang X.C."/>
            <person name="Jiao Y.N."/>
            <person name="Eichler E.E."/>
            <person name="Li G.H."/>
            <person name="Liu X."/>
            <person name="Gao L.Z."/>
        </authorList>
    </citation>
    <scope>NUCLEOTIDE SEQUENCE [LARGE SCALE GENOMIC DNA]</scope>
    <source>
        <strain evidence="3">cv. GT1</strain>
        <tissue evidence="2">Leaf</tissue>
    </source>
</reference>
<proteinExistence type="predicted"/>
<gene>
    <name evidence="2" type="ORF">GH714_002917</name>
</gene>
<dbReference type="EMBL" id="JAAGAX010000003">
    <property type="protein sequence ID" value="KAF2318204.1"/>
    <property type="molecule type" value="Genomic_DNA"/>
</dbReference>
<protein>
    <recommendedName>
        <fullName evidence="1">Transposase-associated domain-containing protein</fullName>
    </recommendedName>
</protein>
<dbReference type="Proteomes" id="UP000467840">
    <property type="component" value="Chromosome 10"/>
</dbReference>
<comment type="caution">
    <text evidence="2">The sequence shown here is derived from an EMBL/GenBank/DDBJ whole genome shotgun (WGS) entry which is preliminary data.</text>
</comment>
<evidence type="ECO:0000313" key="2">
    <source>
        <dbReference type="EMBL" id="KAF2318204.1"/>
    </source>
</evidence>
<evidence type="ECO:0000259" key="1">
    <source>
        <dbReference type="Pfam" id="PF13963"/>
    </source>
</evidence>